<evidence type="ECO:0000313" key="3">
    <source>
        <dbReference type="Proteomes" id="UP001500266"/>
    </source>
</evidence>
<dbReference type="NCBIfam" id="NF005928">
    <property type="entry name" value="PRK07945.1"/>
    <property type="match status" value="1"/>
</dbReference>
<dbReference type="PIRSF" id="PIRSF036978">
    <property type="entry name" value="UCP036978_PHPhdr"/>
    <property type="match status" value="1"/>
</dbReference>
<proteinExistence type="predicted"/>
<dbReference type="CDD" id="cd07436">
    <property type="entry name" value="PHP_PolX"/>
    <property type="match status" value="1"/>
</dbReference>
<dbReference type="InterPro" id="IPR004013">
    <property type="entry name" value="PHP_dom"/>
</dbReference>
<dbReference type="InterPro" id="IPR010996">
    <property type="entry name" value="HHH_MUS81"/>
</dbReference>
<dbReference type="InterPro" id="IPR050243">
    <property type="entry name" value="PHP_phosphatase"/>
</dbReference>
<dbReference type="EMBL" id="BAABDO010000046">
    <property type="protein sequence ID" value="GAA4143300.1"/>
    <property type="molecule type" value="Genomic_DNA"/>
</dbReference>
<dbReference type="InterPro" id="IPR017078">
    <property type="entry name" value="UCP036978_PHPhdr"/>
</dbReference>
<dbReference type="Pfam" id="PF02811">
    <property type="entry name" value="PHP"/>
    <property type="match status" value="1"/>
</dbReference>
<dbReference type="SUPFAM" id="SSF47802">
    <property type="entry name" value="DNA polymerase beta, N-terminal domain-like"/>
    <property type="match status" value="1"/>
</dbReference>
<name>A0ABP7YYA0_9ACTN</name>
<dbReference type="Proteomes" id="UP001500266">
    <property type="component" value="Unassembled WGS sequence"/>
</dbReference>
<dbReference type="Gene3D" id="3.20.20.140">
    <property type="entry name" value="Metal-dependent hydrolases"/>
    <property type="match status" value="1"/>
</dbReference>
<gene>
    <name evidence="2" type="ORF">GCM10022416_33210</name>
</gene>
<sequence length="354" mass="38740">MEPVEALRRIAFLLERAQEPTYRVRAFRKAADLVERTPREELAERVRDGTLTALPGIGKVTALVIEEALRGETPGYLLRLEATEGQGLRERGTSPRSDVDEAAAALRRALCGDLHTHSDWSDGGSPIWEMAETARALGHDYIALTDHSPRLTVANGLSAERLRRQLDAVAELNAELAPFRILTGIEVDILDDGSLDQDPDLLDRLDVVVASVHSKLRMDRVAMTRRMVAAVRNPRVDVLGHCTGRIVKGGGRRGGVRPESQFDAALVFDACAAYDVAVEINSRPERLDPPERLLRPAVEAGCRFAIDSDAHAPGQLDWQPDGCERAVRCGVAPEQVVNTMSADDLLAWTAGRRG</sequence>
<organism evidence="2 3">
    <name type="scientific">Actinomadura keratinilytica</name>
    <dbReference type="NCBI Taxonomy" id="547461"/>
    <lineage>
        <taxon>Bacteria</taxon>
        <taxon>Bacillati</taxon>
        <taxon>Actinomycetota</taxon>
        <taxon>Actinomycetes</taxon>
        <taxon>Streptosporangiales</taxon>
        <taxon>Thermomonosporaceae</taxon>
        <taxon>Actinomadura</taxon>
    </lineage>
</organism>
<reference evidence="3" key="1">
    <citation type="journal article" date="2019" name="Int. J. Syst. Evol. Microbiol.">
        <title>The Global Catalogue of Microorganisms (GCM) 10K type strain sequencing project: providing services to taxonomists for standard genome sequencing and annotation.</title>
        <authorList>
            <consortium name="The Broad Institute Genomics Platform"/>
            <consortium name="The Broad Institute Genome Sequencing Center for Infectious Disease"/>
            <person name="Wu L."/>
            <person name="Ma J."/>
        </authorList>
    </citation>
    <scope>NUCLEOTIDE SEQUENCE [LARGE SCALE GENOMIC DNA]</scope>
    <source>
        <strain evidence="3">JCM 17316</strain>
    </source>
</reference>
<dbReference type="InterPro" id="IPR016195">
    <property type="entry name" value="Pol/histidinol_Pase-like"/>
</dbReference>
<evidence type="ECO:0000313" key="2">
    <source>
        <dbReference type="EMBL" id="GAA4143300.1"/>
    </source>
</evidence>
<dbReference type="Pfam" id="PF14716">
    <property type="entry name" value="HHH_8"/>
    <property type="match status" value="1"/>
</dbReference>
<comment type="caution">
    <text evidence="2">The sequence shown here is derived from an EMBL/GenBank/DDBJ whole genome shotgun (WGS) entry which is preliminary data.</text>
</comment>
<dbReference type="SUPFAM" id="SSF89550">
    <property type="entry name" value="PHP domain-like"/>
    <property type="match status" value="1"/>
</dbReference>
<dbReference type="RefSeq" id="WP_345022293.1">
    <property type="nucleotide sequence ID" value="NZ_BAABDO010000046.1"/>
</dbReference>
<feature type="domain" description="Polymerase/histidinol phosphatase N-terminal" evidence="1">
    <location>
        <begin position="112"/>
        <end position="191"/>
    </location>
</feature>
<evidence type="ECO:0000259" key="1">
    <source>
        <dbReference type="SMART" id="SM00481"/>
    </source>
</evidence>
<dbReference type="PANTHER" id="PTHR36928">
    <property type="entry name" value="PHOSPHATASE YCDX-RELATED"/>
    <property type="match status" value="1"/>
</dbReference>
<dbReference type="PANTHER" id="PTHR36928:SF1">
    <property type="entry name" value="PHOSPHATASE YCDX-RELATED"/>
    <property type="match status" value="1"/>
</dbReference>
<keyword evidence="3" id="KW-1185">Reference proteome</keyword>
<protein>
    <submittedName>
        <fullName evidence="2">PHP domain-containing protein</fullName>
    </submittedName>
</protein>
<accession>A0ABP7YYA0</accession>
<dbReference type="SMART" id="SM00481">
    <property type="entry name" value="POLIIIAc"/>
    <property type="match status" value="1"/>
</dbReference>
<dbReference type="InterPro" id="IPR003141">
    <property type="entry name" value="Pol/His_phosphatase_N"/>
</dbReference>
<dbReference type="Gene3D" id="1.10.150.110">
    <property type="entry name" value="DNA polymerase beta, N-terminal domain-like"/>
    <property type="match status" value="1"/>
</dbReference>
<dbReference type="InterPro" id="IPR047967">
    <property type="entry name" value="PolX_PHP"/>
</dbReference>
<dbReference type="InterPro" id="IPR027421">
    <property type="entry name" value="DNA_pol_lamdba_lyase_dom_sf"/>
</dbReference>